<dbReference type="PROSITE" id="PS50234">
    <property type="entry name" value="VWFA"/>
    <property type="match status" value="1"/>
</dbReference>
<dbReference type="EMBL" id="OKRB01000086">
    <property type="protein sequence ID" value="SPE20860.1"/>
    <property type="molecule type" value="Genomic_DNA"/>
</dbReference>
<dbReference type="OrthoDB" id="109108at2"/>
<evidence type="ECO:0000256" key="2">
    <source>
        <dbReference type="SAM" id="SignalP"/>
    </source>
</evidence>
<dbReference type="InterPro" id="IPR036465">
    <property type="entry name" value="vWFA_dom_sf"/>
</dbReference>
<dbReference type="CDD" id="cd00198">
    <property type="entry name" value="vWFA"/>
    <property type="match status" value="1"/>
</dbReference>
<feature type="domain" description="VWFA" evidence="3">
    <location>
        <begin position="135"/>
        <end position="306"/>
    </location>
</feature>
<feature type="signal peptide" evidence="2">
    <location>
        <begin position="1"/>
        <end position="39"/>
    </location>
</feature>
<feature type="region of interest" description="Disordered" evidence="1">
    <location>
        <begin position="45"/>
        <end position="76"/>
    </location>
</feature>
<evidence type="ECO:0000313" key="5">
    <source>
        <dbReference type="Proteomes" id="UP000239735"/>
    </source>
</evidence>
<dbReference type="InterPro" id="IPR002035">
    <property type="entry name" value="VWF_A"/>
</dbReference>
<dbReference type="NCBIfam" id="TIGR03436">
    <property type="entry name" value="acidobact_VWFA"/>
    <property type="match status" value="1"/>
</dbReference>
<protein>
    <recommendedName>
        <fullName evidence="3">VWFA domain-containing protein</fullName>
    </recommendedName>
</protein>
<dbReference type="Gene3D" id="3.40.50.410">
    <property type="entry name" value="von Willebrand factor, type A domain"/>
    <property type="match status" value="1"/>
</dbReference>
<name>A0A2N9LC62_9BACT</name>
<evidence type="ECO:0000313" key="4">
    <source>
        <dbReference type="EMBL" id="SPE20860.1"/>
    </source>
</evidence>
<accession>A0A2N9LC62</accession>
<feature type="compositionally biased region" description="Low complexity" evidence="1">
    <location>
        <begin position="51"/>
        <end position="73"/>
    </location>
</feature>
<gene>
    <name evidence="4" type="ORF">SBA5_30065</name>
</gene>
<sequence length="358" mass="39429">MTSLPHERKKKSRDGNSAWLRRVWICALAIAFSMAGAHAQEDPLNKVHVQPPGSATTPATEPTGAEAPAETGPSSLRIHPGSFIRMNVDMVLVPVTVTDPLNRLVTGLEKEDFSIFENNNQQLIASFASEDAPVSIGIIFDLSGSMTSKLVRAKEAILQFIKTANPQDEFFVIGFNDRPELIEDFTGSVEDIEARLASVHAGHRTALLDAIYYGVAKMKSAHHERKALLVVSDGGDNRSRFTEGEVRAAVREADVEIYSIGIFDPYAPTPEERTGPQLLDDISSSTGGRLFRVDDVDEMSDIAEKISTELRNQYVIGYKPKDLNRDGKWRKVRVKVNPPPGLPPLTVYARTGYYAPLQ</sequence>
<dbReference type="SUPFAM" id="SSF53300">
    <property type="entry name" value="vWA-like"/>
    <property type="match status" value="1"/>
</dbReference>
<dbReference type="SMART" id="SM00327">
    <property type="entry name" value="VWA"/>
    <property type="match status" value="1"/>
</dbReference>
<evidence type="ECO:0000259" key="3">
    <source>
        <dbReference type="PROSITE" id="PS50234"/>
    </source>
</evidence>
<feature type="chain" id="PRO_5014718369" description="VWFA domain-containing protein" evidence="2">
    <location>
        <begin position="40"/>
        <end position="358"/>
    </location>
</feature>
<proteinExistence type="predicted"/>
<keyword evidence="2" id="KW-0732">Signal</keyword>
<organism evidence="4 5">
    <name type="scientific">Candidatus Sulfuritelmatomonas gaucii</name>
    <dbReference type="NCBI Taxonomy" id="2043161"/>
    <lineage>
        <taxon>Bacteria</taxon>
        <taxon>Pseudomonadati</taxon>
        <taxon>Acidobacteriota</taxon>
        <taxon>Terriglobia</taxon>
        <taxon>Terriglobales</taxon>
        <taxon>Acidobacteriaceae</taxon>
        <taxon>Candidatus Sulfuritelmatomonas</taxon>
    </lineage>
</organism>
<dbReference type="AlphaFoldDB" id="A0A2N9LC62"/>
<dbReference type="Proteomes" id="UP000239735">
    <property type="component" value="Unassembled WGS sequence"/>
</dbReference>
<dbReference type="InterPro" id="IPR017802">
    <property type="entry name" value="VWFA-rel_acidobac-type"/>
</dbReference>
<reference evidence="5" key="1">
    <citation type="submission" date="2018-02" db="EMBL/GenBank/DDBJ databases">
        <authorList>
            <person name="Hausmann B."/>
        </authorList>
    </citation>
    <scope>NUCLEOTIDE SEQUENCE [LARGE SCALE GENOMIC DNA]</scope>
    <source>
        <strain evidence="5">Peat soil MAG SbA5</strain>
    </source>
</reference>
<dbReference type="Pfam" id="PF13519">
    <property type="entry name" value="VWA_2"/>
    <property type="match status" value="1"/>
</dbReference>
<evidence type="ECO:0000256" key="1">
    <source>
        <dbReference type="SAM" id="MobiDB-lite"/>
    </source>
</evidence>